<keyword evidence="1" id="KW-0472">Membrane</keyword>
<dbReference type="STRING" id="566551.HMPREF0201_04648"/>
<comment type="caution">
    <text evidence="2">The sequence shown here is derived from an EMBL/GenBank/DDBJ whole genome shotgun (WGS) entry which is preliminary data.</text>
</comment>
<keyword evidence="1" id="KW-0812">Transmembrane</keyword>
<feature type="transmembrane region" description="Helical" evidence="1">
    <location>
        <begin position="12"/>
        <end position="30"/>
    </location>
</feature>
<protein>
    <submittedName>
        <fullName evidence="2">Uncharacterized protein</fullName>
    </submittedName>
</protein>
<dbReference type="Proteomes" id="UP000014585">
    <property type="component" value="Unassembled WGS sequence"/>
</dbReference>
<evidence type="ECO:0000313" key="3">
    <source>
        <dbReference type="Proteomes" id="UP000014585"/>
    </source>
</evidence>
<accession>S3IIZ9</accession>
<sequence length="82" mass="9236">MPSRQNLSMATSVIRLHALFFVLHKPVILIKTAGLFSMNRSRWKDLKGSLQTALLMVTSPVPGMIIMRNLMSKALLVGTRWN</sequence>
<dbReference type="HOGENOM" id="CLU_2552094_0_0_6"/>
<gene>
    <name evidence="2" type="ORF">HMPREF0201_04648</name>
</gene>
<feature type="transmembrane region" description="Helical" evidence="1">
    <location>
        <begin position="50"/>
        <end position="70"/>
    </location>
</feature>
<reference evidence="2 3" key="1">
    <citation type="submission" date="2013-04" db="EMBL/GenBank/DDBJ databases">
        <authorList>
            <person name="Weinstock G."/>
            <person name="Sodergren E."/>
            <person name="Lobos E.A."/>
            <person name="Fulton L."/>
            <person name="Fulton R."/>
            <person name="Courtney L."/>
            <person name="Fronick C."/>
            <person name="O'Laughlin M."/>
            <person name="Godfrey J."/>
            <person name="Wilson R.M."/>
            <person name="Miner T."/>
            <person name="Farmer C."/>
            <person name="Delehaunty K."/>
            <person name="Cordes M."/>
            <person name="Minx P."/>
            <person name="Tomlinson C."/>
            <person name="Chen J."/>
            <person name="Wollam A."/>
            <person name="Pepin K.H."/>
            <person name="Palsikar V.B."/>
            <person name="Zhang X."/>
            <person name="Suruliraj S."/>
            <person name="Perna N.T."/>
            <person name="Plunkett G."/>
            <person name="Warren W."/>
            <person name="Mitreva M."/>
            <person name="Mardis E.R."/>
            <person name="Wilson R.K."/>
        </authorList>
    </citation>
    <scope>NUCLEOTIDE SEQUENCE [LARGE SCALE GENOMIC DNA]</scope>
    <source>
        <strain evidence="2 3">DSM 4568</strain>
    </source>
</reference>
<name>S3IIZ9_9ENTR</name>
<keyword evidence="1" id="KW-1133">Transmembrane helix</keyword>
<evidence type="ECO:0000256" key="1">
    <source>
        <dbReference type="SAM" id="Phobius"/>
    </source>
</evidence>
<proteinExistence type="predicted"/>
<evidence type="ECO:0000313" key="2">
    <source>
        <dbReference type="EMBL" id="EPF13045.1"/>
    </source>
</evidence>
<dbReference type="AlphaFoldDB" id="S3IIZ9"/>
<organism evidence="2 3">
    <name type="scientific">Cedecea davisae DSM 4568</name>
    <dbReference type="NCBI Taxonomy" id="566551"/>
    <lineage>
        <taxon>Bacteria</taxon>
        <taxon>Pseudomonadati</taxon>
        <taxon>Pseudomonadota</taxon>
        <taxon>Gammaproteobacteria</taxon>
        <taxon>Enterobacterales</taxon>
        <taxon>Enterobacteriaceae</taxon>
        <taxon>Cedecea</taxon>
    </lineage>
</organism>
<dbReference type="EMBL" id="ATDT01000038">
    <property type="protein sequence ID" value="EPF13045.1"/>
    <property type="molecule type" value="Genomic_DNA"/>
</dbReference>